<keyword evidence="1" id="KW-0812">Transmembrane</keyword>
<evidence type="ECO:0000313" key="2">
    <source>
        <dbReference type="EMBL" id="MBX45801.1"/>
    </source>
</evidence>
<dbReference type="EMBL" id="GGEC01065317">
    <property type="protein sequence ID" value="MBX45801.1"/>
    <property type="molecule type" value="Transcribed_RNA"/>
</dbReference>
<reference evidence="2" key="1">
    <citation type="submission" date="2018-02" db="EMBL/GenBank/DDBJ databases">
        <title>Rhizophora mucronata_Transcriptome.</title>
        <authorList>
            <person name="Meera S.P."/>
            <person name="Sreeshan A."/>
            <person name="Augustine A."/>
        </authorList>
    </citation>
    <scope>NUCLEOTIDE SEQUENCE</scope>
    <source>
        <tissue evidence="2">Leaf</tissue>
    </source>
</reference>
<evidence type="ECO:0000256" key="1">
    <source>
        <dbReference type="SAM" id="Phobius"/>
    </source>
</evidence>
<keyword evidence="1" id="KW-0472">Membrane</keyword>
<accession>A0A2P2NTU1</accession>
<dbReference type="AlphaFoldDB" id="A0A2P2NTU1"/>
<feature type="transmembrane region" description="Helical" evidence="1">
    <location>
        <begin position="15"/>
        <end position="33"/>
    </location>
</feature>
<name>A0A2P2NTU1_RHIMU</name>
<proteinExistence type="predicted"/>
<keyword evidence="1" id="KW-1133">Transmembrane helix</keyword>
<protein>
    <submittedName>
        <fullName evidence="2">Uncharacterized protein</fullName>
    </submittedName>
</protein>
<sequence>MHFEELLNSLVDLCYLYSYVYPNILTFFLRPWLSSLRPIRLN</sequence>
<organism evidence="2">
    <name type="scientific">Rhizophora mucronata</name>
    <name type="common">Asiatic mangrove</name>
    <dbReference type="NCBI Taxonomy" id="61149"/>
    <lineage>
        <taxon>Eukaryota</taxon>
        <taxon>Viridiplantae</taxon>
        <taxon>Streptophyta</taxon>
        <taxon>Embryophyta</taxon>
        <taxon>Tracheophyta</taxon>
        <taxon>Spermatophyta</taxon>
        <taxon>Magnoliopsida</taxon>
        <taxon>eudicotyledons</taxon>
        <taxon>Gunneridae</taxon>
        <taxon>Pentapetalae</taxon>
        <taxon>rosids</taxon>
        <taxon>fabids</taxon>
        <taxon>Malpighiales</taxon>
        <taxon>Rhizophoraceae</taxon>
        <taxon>Rhizophora</taxon>
    </lineage>
</organism>